<keyword evidence="2" id="KW-1185">Reference proteome</keyword>
<dbReference type="Proteomes" id="UP000291084">
    <property type="component" value="Chromosome 1"/>
</dbReference>
<organism evidence="1 2">
    <name type="scientific">Vigna angularis var. angularis</name>
    <dbReference type="NCBI Taxonomy" id="157739"/>
    <lineage>
        <taxon>Eukaryota</taxon>
        <taxon>Viridiplantae</taxon>
        <taxon>Streptophyta</taxon>
        <taxon>Embryophyta</taxon>
        <taxon>Tracheophyta</taxon>
        <taxon>Spermatophyta</taxon>
        <taxon>Magnoliopsida</taxon>
        <taxon>eudicotyledons</taxon>
        <taxon>Gunneridae</taxon>
        <taxon>Pentapetalae</taxon>
        <taxon>rosids</taxon>
        <taxon>fabids</taxon>
        <taxon>Fabales</taxon>
        <taxon>Fabaceae</taxon>
        <taxon>Papilionoideae</taxon>
        <taxon>50 kb inversion clade</taxon>
        <taxon>NPAAA clade</taxon>
        <taxon>indigoferoid/millettioid clade</taxon>
        <taxon>Phaseoleae</taxon>
        <taxon>Vigna</taxon>
    </lineage>
</organism>
<protein>
    <submittedName>
        <fullName evidence="1">Uncharacterized protein</fullName>
    </submittedName>
</protein>
<evidence type="ECO:0000313" key="1">
    <source>
        <dbReference type="EMBL" id="BAT76313.1"/>
    </source>
</evidence>
<dbReference type="EMBL" id="AP015034">
    <property type="protein sequence ID" value="BAT76313.1"/>
    <property type="molecule type" value="Genomic_DNA"/>
</dbReference>
<name>A0A0S3R6R6_PHAAN</name>
<gene>
    <name evidence="1" type="primary">Vigan.01G429500</name>
    <name evidence="1" type="ORF">VIGAN_01429500</name>
</gene>
<proteinExistence type="predicted"/>
<reference evidence="1 2" key="1">
    <citation type="journal article" date="2015" name="Sci. Rep.">
        <title>The power of single molecule real-time sequencing technology in the de novo assembly of a eukaryotic genome.</title>
        <authorList>
            <person name="Sakai H."/>
            <person name="Naito K."/>
            <person name="Ogiso-Tanaka E."/>
            <person name="Takahashi Y."/>
            <person name="Iseki K."/>
            <person name="Muto C."/>
            <person name="Satou K."/>
            <person name="Teruya K."/>
            <person name="Shiroma A."/>
            <person name="Shimoji M."/>
            <person name="Hirano T."/>
            <person name="Itoh T."/>
            <person name="Kaga A."/>
            <person name="Tomooka N."/>
        </authorList>
    </citation>
    <scope>NUCLEOTIDE SEQUENCE [LARGE SCALE GENOMIC DNA]</scope>
    <source>
        <strain evidence="2">cv. Shumari</strain>
    </source>
</reference>
<accession>A0A0S3R6R6</accession>
<evidence type="ECO:0000313" key="2">
    <source>
        <dbReference type="Proteomes" id="UP000291084"/>
    </source>
</evidence>
<sequence>MGIVIEINLIVLQQTPSWSCRRISPELPTPFHLHTNQRLAIPHFIHQPFNGTTSIEHVQKSKRGKAVTRTQNLHRRNSKHLVFQHLKGHRQSHIARKHGELPRVVSVQRAITVPIAITGSLRNQMHITTSHKPSDGSRTRVMKRILPLSRTPRSPLAVINSQHPSELVHVPYFQ</sequence>
<dbReference type="AlphaFoldDB" id="A0A0S3R6R6"/>